<evidence type="ECO:0000313" key="2">
    <source>
        <dbReference type="Proteomes" id="UP000807342"/>
    </source>
</evidence>
<dbReference type="Proteomes" id="UP000807342">
    <property type="component" value="Unassembled WGS sequence"/>
</dbReference>
<dbReference type="EMBL" id="MU151065">
    <property type="protein sequence ID" value="KAF9453056.1"/>
    <property type="molecule type" value="Genomic_DNA"/>
</dbReference>
<accession>A0A9P5XNR7</accession>
<proteinExistence type="predicted"/>
<evidence type="ECO:0000313" key="1">
    <source>
        <dbReference type="EMBL" id="KAF9453056.1"/>
    </source>
</evidence>
<gene>
    <name evidence="1" type="ORF">P691DRAFT_120017</name>
</gene>
<protein>
    <submittedName>
        <fullName evidence="1">Uncharacterized protein</fullName>
    </submittedName>
</protein>
<reference evidence="1" key="1">
    <citation type="submission" date="2020-11" db="EMBL/GenBank/DDBJ databases">
        <authorList>
            <consortium name="DOE Joint Genome Institute"/>
            <person name="Ahrendt S."/>
            <person name="Riley R."/>
            <person name="Andreopoulos W."/>
            <person name="Labutti K."/>
            <person name="Pangilinan J."/>
            <person name="Ruiz-Duenas F.J."/>
            <person name="Barrasa J.M."/>
            <person name="Sanchez-Garcia M."/>
            <person name="Camarero S."/>
            <person name="Miyauchi S."/>
            <person name="Serrano A."/>
            <person name="Linde D."/>
            <person name="Babiker R."/>
            <person name="Drula E."/>
            <person name="Ayuso-Fernandez I."/>
            <person name="Pacheco R."/>
            <person name="Padilla G."/>
            <person name="Ferreira P."/>
            <person name="Barriuso J."/>
            <person name="Kellner H."/>
            <person name="Castanera R."/>
            <person name="Alfaro M."/>
            <person name="Ramirez L."/>
            <person name="Pisabarro A.G."/>
            <person name="Kuo A."/>
            <person name="Tritt A."/>
            <person name="Lipzen A."/>
            <person name="He G."/>
            <person name="Yan M."/>
            <person name="Ng V."/>
            <person name="Cullen D."/>
            <person name="Martin F."/>
            <person name="Rosso M.-N."/>
            <person name="Henrissat B."/>
            <person name="Hibbett D."/>
            <person name="Martinez A.T."/>
            <person name="Grigoriev I.V."/>
        </authorList>
    </citation>
    <scope>NUCLEOTIDE SEQUENCE</scope>
    <source>
        <strain evidence="1">MF-IS2</strain>
    </source>
</reference>
<name>A0A9P5XNR7_9AGAR</name>
<sequence length="95" mass="11059">MPLLAGRPTVVVPLLVSLTLLFLIFPLLHPPSRPLPAPPLVPFQFLPRRHSVLRLSHHPPHYPRPSQDPGRPRTLRLLGRRHRHLLSQQHQRRLF</sequence>
<comment type="caution">
    <text evidence="1">The sequence shown here is derived from an EMBL/GenBank/DDBJ whole genome shotgun (WGS) entry which is preliminary data.</text>
</comment>
<dbReference type="AlphaFoldDB" id="A0A9P5XNR7"/>
<keyword evidence="2" id="KW-1185">Reference proteome</keyword>
<organism evidence="1 2">
    <name type="scientific">Macrolepiota fuliginosa MF-IS2</name>
    <dbReference type="NCBI Taxonomy" id="1400762"/>
    <lineage>
        <taxon>Eukaryota</taxon>
        <taxon>Fungi</taxon>
        <taxon>Dikarya</taxon>
        <taxon>Basidiomycota</taxon>
        <taxon>Agaricomycotina</taxon>
        <taxon>Agaricomycetes</taxon>
        <taxon>Agaricomycetidae</taxon>
        <taxon>Agaricales</taxon>
        <taxon>Agaricineae</taxon>
        <taxon>Agaricaceae</taxon>
        <taxon>Macrolepiota</taxon>
    </lineage>
</organism>